<feature type="compositionally biased region" description="Polar residues" evidence="1">
    <location>
        <begin position="323"/>
        <end position="333"/>
    </location>
</feature>
<evidence type="ECO:0008006" key="4">
    <source>
        <dbReference type="Google" id="ProtNLM"/>
    </source>
</evidence>
<reference evidence="2 3" key="1">
    <citation type="submission" date="2019-01" db="EMBL/GenBank/DDBJ databases">
        <title>Sequencing of cultivated peanut Arachis hypogaea provides insights into genome evolution and oil improvement.</title>
        <authorList>
            <person name="Chen X."/>
        </authorList>
    </citation>
    <scope>NUCLEOTIDE SEQUENCE [LARGE SCALE GENOMIC DNA]</scope>
    <source>
        <strain evidence="3">cv. Fuhuasheng</strain>
        <tissue evidence="2">Leaves</tissue>
    </source>
</reference>
<feature type="region of interest" description="Disordered" evidence="1">
    <location>
        <begin position="309"/>
        <end position="398"/>
    </location>
</feature>
<keyword evidence="3" id="KW-1185">Reference proteome</keyword>
<evidence type="ECO:0000256" key="1">
    <source>
        <dbReference type="SAM" id="MobiDB-lite"/>
    </source>
</evidence>
<evidence type="ECO:0000313" key="3">
    <source>
        <dbReference type="Proteomes" id="UP000289738"/>
    </source>
</evidence>
<dbReference type="EMBL" id="SDMP01000019">
    <property type="protein sequence ID" value="RYQ92824.1"/>
    <property type="molecule type" value="Genomic_DNA"/>
</dbReference>
<organism evidence="2 3">
    <name type="scientific">Arachis hypogaea</name>
    <name type="common">Peanut</name>
    <dbReference type="NCBI Taxonomy" id="3818"/>
    <lineage>
        <taxon>Eukaryota</taxon>
        <taxon>Viridiplantae</taxon>
        <taxon>Streptophyta</taxon>
        <taxon>Embryophyta</taxon>
        <taxon>Tracheophyta</taxon>
        <taxon>Spermatophyta</taxon>
        <taxon>Magnoliopsida</taxon>
        <taxon>eudicotyledons</taxon>
        <taxon>Gunneridae</taxon>
        <taxon>Pentapetalae</taxon>
        <taxon>rosids</taxon>
        <taxon>fabids</taxon>
        <taxon>Fabales</taxon>
        <taxon>Fabaceae</taxon>
        <taxon>Papilionoideae</taxon>
        <taxon>50 kb inversion clade</taxon>
        <taxon>dalbergioids sensu lato</taxon>
        <taxon>Dalbergieae</taxon>
        <taxon>Pterocarpus clade</taxon>
        <taxon>Arachis</taxon>
    </lineage>
</organism>
<evidence type="ECO:0000313" key="2">
    <source>
        <dbReference type="EMBL" id="RYQ92824.1"/>
    </source>
</evidence>
<dbReference type="Proteomes" id="UP000289738">
    <property type="component" value="Chromosome B09"/>
</dbReference>
<dbReference type="PANTHER" id="PTHR31973:SF187">
    <property type="entry name" value="MUTATOR TRANSPOSASE MUDRA PROTEIN"/>
    <property type="match status" value="1"/>
</dbReference>
<accession>A0A444XTN8</accession>
<proteinExistence type="predicted"/>
<dbReference type="AlphaFoldDB" id="A0A444XTN8"/>
<dbReference type="PANTHER" id="PTHR31973">
    <property type="entry name" value="POLYPROTEIN, PUTATIVE-RELATED"/>
    <property type="match status" value="1"/>
</dbReference>
<gene>
    <name evidence="2" type="ORF">Ahy_B09g099073</name>
</gene>
<sequence>MSSYRWEVGTLYASRQEFKDIVLAYAVHTGRSIKFKKCDMVRVRAVCQKDCQFWLYAHRVGDESTWQLRSMNLQHTCMQTHRVGILHTKWLGAQFKKKVESNPKIKIKELQAKAHKKWNVTVTKSMAAKSKQEALSQIQGAFREQYKRINDYCAELLRANPGSSVSLKGLLPAFEEVIPGIDNRYCVRCLYNNFRKKFPGLEMKNQMWRCAKSTHWKDWEKEMKAKYARDWRSFWSTASKYEVMCGLDKFIVDLSAGEYSCRRWQMSGLPYPYAISCITFKGLDMESFVDDHYKKDAYLMCYQEVQPATQQVGKGPKRGMKVASSQPPGQTVQRGKLSRTLCSQPNPTTTQPKKPATRPRKSAAKPTDHSTQPKNQAKKSGPALPQSNPKAPSTQPLP</sequence>
<comment type="caution">
    <text evidence="2">The sequence shown here is derived from an EMBL/GenBank/DDBJ whole genome shotgun (WGS) entry which is preliminary data.</text>
</comment>
<protein>
    <recommendedName>
        <fullName evidence="4">Transposase MuDR plant domain-containing protein</fullName>
    </recommendedName>
</protein>
<name>A0A444XTN8_ARAHY</name>
<feature type="compositionally biased region" description="Low complexity" evidence="1">
    <location>
        <begin position="344"/>
        <end position="354"/>
    </location>
</feature>
<feature type="compositionally biased region" description="Polar residues" evidence="1">
    <location>
        <begin position="385"/>
        <end position="398"/>
    </location>
</feature>